<reference evidence="2" key="1">
    <citation type="submission" date="2019-12" db="EMBL/GenBank/DDBJ databases">
        <title>Genome sequencing and annotation of Brassica cretica.</title>
        <authorList>
            <person name="Studholme D.J."/>
            <person name="Sarris P."/>
        </authorList>
    </citation>
    <scope>NUCLEOTIDE SEQUENCE</scope>
    <source>
        <strain evidence="2">PFS-109/04</strain>
        <tissue evidence="2">Leaf</tissue>
    </source>
</reference>
<evidence type="ECO:0000256" key="1">
    <source>
        <dbReference type="SAM" id="MobiDB-lite"/>
    </source>
</evidence>
<proteinExistence type="predicted"/>
<evidence type="ECO:0000313" key="3">
    <source>
        <dbReference type="Proteomes" id="UP000712600"/>
    </source>
</evidence>
<sequence length="217" mass="24868">MLTFNVFRYPTKSGFRGKLSKQIANKAFHIEERYETTTHNLPSTPYTYSRSSKTGFRARPRFTFGLRLCDDKSAFVLPVCDFYLIRYDENTFCEFHQTRGHSTTNYKVLGNKVLGARLAAELLAKELSKVTSFKDLILETDRPPKIDKNPPAENSRQRSQTGDKRGRRSDDKGNDNNRRRVNMIIRGSQYCNDTISAIKANQGKAESSANWPTWSPP</sequence>
<accession>A0A8S9PUC7</accession>
<protein>
    <submittedName>
        <fullName evidence="2">Uncharacterized protein</fullName>
    </submittedName>
</protein>
<evidence type="ECO:0000313" key="2">
    <source>
        <dbReference type="EMBL" id="KAF3526207.1"/>
    </source>
</evidence>
<feature type="compositionally biased region" description="Basic and acidic residues" evidence="1">
    <location>
        <begin position="161"/>
        <end position="178"/>
    </location>
</feature>
<feature type="compositionally biased region" description="Basic and acidic residues" evidence="1">
    <location>
        <begin position="141"/>
        <end position="150"/>
    </location>
</feature>
<dbReference type="EMBL" id="QGKX02001347">
    <property type="protein sequence ID" value="KAF3526207.1"/>
    <property type="molecule type" value="Genomic_DNA"/>
</dbReference>
<organism evidence="2 3">
    <name type="scientific">Brassica cretica</name>
    <name type="common">Mustard</name>
    <dbReference type="NCBI Taxonomy" id="69181"/>
    <lineage>
        <taxon>Eukaryota</taxon>
        <taxon>Viridiplantae</taxon>
        <taxon>Streptophyta</taxon>
        <taxon>Embryophyta</taxon>
        <taxon>Tracheophyta</taxon>
        <taxon>Spermatophyta</taxon>
        <taxon>Magnoliopsida</taxon>
        <taxon>eudicotyledons</taxon>
        <taxon>Gunneridae</taxon>
        <taxon>Pentapetalae</taxon>
        <taxon>rosids</taxon>
        <taxon>malvids</taxon>
        <taxon>Brassicales</taxon>
        <taxon>Brassicaceae</taxon>
        <taxon>Brassiceae</taxon>
        <taxon>Brassica</taxon>
    </lineage>
</organism>
<dbReference type="AlphaFoldDB" id="A0A8S9PUC7"/>
<dbReference type="Proteomes" id="UP000712600">
    <property type="component" value="Unassembled WGS sequence"/>
</dbReference>
<name>A0A8S9PUC7_BRACR</name>
<gene>
    <name evidence="2" type="ORF">F2Q69_00047605</name>
</gene>
<comment type="caution">
    <text evidence="2">The sequence shown here is derived from an EMBL/GenBank/DDBJ whole genome shotgun (WGS) entry which is preliminary data.</text>
</comment>
<feature type="region of interest" description="Disordered" evidence="1">
    <location>
        <begin position="141"/>
        <end position="185"/>
    </location>
</feature>